<dbReference type="Proteomes" id="UP000182584">
    <property type="component" value="Unassembled WGS sequence"/>
</dbReference>
<gene>
    <name evidence="1" type="ORF">SAMN04487884_1164</name>
</gene>
<dbReference type="AlphaFoldDB" id="A0A1H9TT54"/>
<accession>A0A1H9TT54</accession>
<proteinExistence type="predicted"/>
<name>A0A1H9TT54_BUTFI</name>
<evidence type="ECO:0000313" key="2">
    <source>
        <dbReference type="Proteomes" id="UP000182584"/>
    </source>
</evidence>
<dbReference type="RefSeq" id="WP_074756713.1">
    <property type="nucleotide sequence ID" value="NZ_FOGJ01000016.1"/>
</dbReference>
<reference evidence="1 2" key="1">
    <citation type="submission" date="2016-10" db="EMBL/GenBank/DDBJ databases">
        <authorList>
            <person name="de Groot N.N."/>
        </authorList>
    </citation>
    <scope>NUCLEOTIDE SEQUENCE [LARGE SCALE GENOMIC DNA]</scope>
    <source>
        <strain evidence="1 2">AR40</strain>
    </source>
</reference>
<sequence>MRKIDHTVTQKELTNILNCVDAIGSAIDSYKKNVASIDPHGVFNNDYISAKEKGFRETLNGVTTTRYESILSSLDKIEECEAVNEVILDITDPVYQAAVGVINAMGNALDSATASQLVMNLRGNVRAEQSLFDMFDAKGIVYDDKNKKYSKSVKAITNDISLAIANIGNGSTGNTPGMVNIPALFKIQAKAIELADVMGFEVDIKNPFSDDLRAEYMAERLGVPMV</sequence>
<protein>
    <submittedName>
        <fullName evidence="1">Uncharacterized protein</fullName>
    </submittedName>
</protein>
<organism evidence="1 2">
    <name type="scientific">Butyrivibrio fibrisolvens</name>
    <dbReference type="NCBI Taxonomy" id="831"/>
    <lineage>
        <taxon>Bacteria</taxon>
        <taxon>Bacillati</taxon>
        <taxon>Bacillota</taxon>
        <taxon>Clostridia</taxon>
        <taxon>Lachnospirales</taxon>
        <taxon>Lachnospiraceae</taxon>
        <taxon>Butyrivibrio</taxon>
    </lineage>
</organism>
<dbReference type="EMBL" id="FOGJ01000016">
    <property type="protein sequence ID" value="SES00276.1"/>
    <property type="molecule type" value="Genomic_DNA"/>
</dbReference>
<evidence type="ECO:0000313" key="1">
    <source>
        <dbReference type="EMBL" id="SES00276.1"/>
    </source>
</evidence>